<evidence type="ECO:0000313" key="1">
    <source>
        <dbReference type="EMBL" id="ESA19594.1"/>
    </source>
</evidence>
<name>U9UGR4_RHIID</name>
<sequence length="161" mass="17702">MNWIVTLDEFGSPIFGKQLLVQASRGTCSIVHWISPDCESSPGEQNTDLTLCTPKVSLSHLLILPTINEQIRCDTSEVTSPFTWADIEDGVRLYYSRLDIAPDFSPINTIEAPVIPITIESSAVAIFANSPLIPSTDSHYTFFTDGSLINLRTPDVSIGWS</sequence>
<organism evidence="1">
    <name type="scientific">Rhizophagus irregularis (strain DAOM 181602 / DAOM 197198 / MUCL 43194)</name>
    <name type="common">Arbuscular mycorrhizal fungus</name>
    <name type="synonym">Glomus intraradices</name>
    <dbReference type="NCBI Taxonomy" id="747089"/>
    <lineage>
        <taxon>Eukaryota</taxon>
        <taxon>Fungi</taxon>
        <taxon>Fungi incertae sedis</taxon>
        <taxon>Mucoromycota</taxon>
        <taxon>Glomeromycotina</taxon>
        <taxon>Glomeromycetes</taxon>
        <taxon>Glomerales</taxon>
        <taxon>Glomeraceae</taxon>
        <taxon>Rhizophagus</taxon>
    </lineage>
</organism>
<proteinExistence type="predicted"/>
<reference evidence="1" key="1">
    <citation type="submission" date="2013-07" db="EMBL/GenBank/DDBJ databases">
        <title>The genome of an arbuscular mycorrhizal fungus provides insights into the evolution of the oldest plant symbiosis.</title>
        <authorList>
            <consortium name="DOE Joint Genome Institute"/>
            <person name="Tisserant E."/>
            <person name="Malbreil M."/>
            <person name="Kuo A."/>
            <person name="Kohler A."/>
            <person name="Symeonidi A."/>
            <person name="Balestrini R."/>
            <person name="Charron P."/>
            <person name="Duensing N."/>
            <person name="Frei-dit-Frey N."/>
            <person name="Gianinazzi-Pearson V."/>
            <person name="Gilbert B."/>
            <person name="Handa Y."/>
            <person name="Hijri M."/>
            <person name="Kaul R."/>
            <person name="Kawaguchi M."/>
            <person name="Krajinski F."/>
            <person name="Lammers P."/>
            <person name="Lapierre D."/>
            <person name="Masclaux F.G."/>
            <person name="Murat C."/>
            <person name="Morin E."/>
            <person name="Ndikumana S."/>
            <person name="Pagni M."/>
            <person name="Petitpierre D."/>
            <person name="Requena N."/>
            <person name="Rosikiewicz P."/>
            <person name="Riley R."/>
            <person name="Saito K."/>
            <person name="San Clemente H."/>
            <person name="Shapiro H."/>
            <person name="van Tuinen D."/>
            <person name="Becard G."/>
            <person name="Bonfante P."/>
            <person name="Paszkowski U."/>
            <person name="Shachar-Hill Y."/>
            <person name="Young J.P."/>
            <person name="Sanders I.R."/>
            <person name="Henrissat B."/>
            <person name="Rensing S.A."/>
            <person name="Grigoriev I.V."/>
            <person name="Corradi N."/>
            <person name="Roux C."/>
            <person name="Martin F."/>
        </authorList>
    </citation>
    <scope>NUCLEOTIDE SEQUENCE</scope>
    <source>
        <strain evidence="1">DAOM 197198</strain>
    </source>
</reference>
<gene>
    <name evidence="1" type="ORF">GLOINDRAFT_19420</name>
</gene>
<accession>U9UGR4</accession>
<dbReference type="EMBL" id="KI278114">
    <property type="protein sequence ID" value="ESA19594.1"/>
    <property type="molecule type" value="Genomic_DNA"/>
</dbReference>
<dbReference type="AlphaFoldDB" id="U9UGR4"/>
<dbReference type="HOGENOM" id="CLU_002435_1_1_1"/>
<protein>
    <submittedName>
        <fullName evidence="1">Uncharacterized protein</fullName>
    </submittedName>
</protein>